<dbReference type="Gene3D" id="2.60.300.12">
    <property type="entry name" value="HesB-like domain"/>
    <property type="match status" value="1"/>
</dbReference>
<protein>
    <submittedName>
        <fullName evidence="2">Iron-sulfur cluster biosynthesis family protein</fullName>
    </submittedName>
</protein>
<dbReference type="SUPFAM" id="SSF89360">
    <property type="entry name" value="HesB-like domain"/>
    <property type="match status" value="1"/>
</dbReference>
<organism evidence="2 3">
    <name type="scientific">Paenibacillus gallinarum</name>
    <dbReference type="NCBI Taxonomy" id="2762232"/>
    <lineage>
        <taxon>Bacteria</taxon>
        <taxon>Bacillati</taxon>
        <taxon>Bacillota</taxon>
        <taxon>Bacilli</taxon>
        <taxon>Bacillales</taxon>
        <taxon>Paenibacillaceae</taxon>
        <taxon>Paenibacillus</taxon>
    </lineage>
</organism>
<evidence type="ECO:0000259" key="1">
    <source>
        <dbReference type="Pfam" id="PF01521"/>
    </source>
</evidence>
<accession>A0ABR8SXB1</accession>
<reference evidence="2 3" key="1">
    <citation type="submission" date="2020-08" db="EMBL/GenBank/DDBJ databases">
        <title>A Genomic Blueprint of the Chicken Gut Microbiome.</title>
        <authorList>
            <person name="Gilroy R."/>
            <person name="Ravi A."/>
            <person name="Getino M."/>
            <person name="Pursley I."/>
            <person name="Horton D.L."/>
            <person name="Alikhan N.-F."/>
            <person name="Baker D."/>
            <person name="Gharbi K."/>
            <person name="Hall N."/>
            <person name="Watson M."/>
            <person name="Adriaenssens E.M."/>
            <person name="Foster-Nyarko E."/>
            <person name="Jarju S."/>
            <person name="Secka A."/>
            <person name="Antonio M."/>
            <person name="Oren A."/>
            <person name="Chaudhuri R."/>
            <person name="La Ragione R.M."/>
            <person name="Hildebrand F."/>
            <person name="Pallen M.J."/>
        </authorList>
    </citation>
    <scope>NUCLEOTIDE SEQUENCE [LARGE SCALE GENOMIC DNA]</scope>
    <source>
        <strain evidence="2 3">Sa2BVA9</strain>
    </source>
</reference>
<dbReference type="RefSeq" id="WP_191799470.1">
    <property type="nucleotide sequence ID" value="NZ_JACSQL010000002.1"/>
</dbReference>
<dbReference type="InterPro" id="IPR000361">
    <property type="entry name" value="ATAP_core_dom"/>
</dbReference>
<dbReference type="InterPro" id="IPR035903">
    <property type="entry name" value="HesB-like_dom_sf"/>
</dbReference>
<evidence type="ECO:0000313" key="2">
    <source>
        <dbReference type="EMBL" id="MBD7968136.1"/>
    </source>
</evidence>
<feature type="domain" description="Core" evidence="1">
    <location>
        <begin position="1"/>
        <end position="97"/>
    </location>
</feature>
<comment type="caution">
    <text evidence="2">The sequence shown here is derived from an EMBL/GenBank/DDBJ whole genome shotgun (WGS) entry which is preliminary data.</text>
</comment>
<sequence length="115" mass="12807">MKIKVNKAAEELLKEKLGDKPGVIRLFYDTEGCGCVVSGVPAFHIVSNPEVLDITIMSNVPELTFILDGSKAVFFEEELILSTDPGDRSLRLSSNGQHYGMYLFPKDTRLQETQD</sequence>
<gene>
    <name evidence="2" type="ORF">H9647_08670</name>
</gene>
<proteinExistence type="predicted"/>
<name>A0ABR8SXB1_9BACL</name>
<dbReference type="Proteomes" id="UP000608071">
    <property type="component" value="Unassembled WGS sequence"/>
</dbReference>
<evidence type="ECO:0000313" key="3">
    <source>
        <dbReference type="Proteomes" id="UP000608071"/>
    </source>
</evidence>
<dbReference type="Pfam" id="PF01521">
    <property type="entry name" value="Fe-S_biosyn"/>
    <property type="match status" value="1"/>
</dbReference>
<dbReference type="EMBL" id="JACSQL010000002">
    <property type="protein sequence ID" value="MBD7968136.1"/>
    <property type="molecule type" value="Genomic_DNA"/>
</dbReference>
<keyword evidence="3" id="KW-1185">Reference proteome</keyword>